<feature type="compositionally biased region" description="Polar residues" evidence="1">
    <location>
        <begin position="1"/>
        <end position="13"/>
    </location>
</feature>
<feature type="region of interest" description="Disordered" evidence="1">
    <location>
        <begin position="128"/>
        <end position="164"/>
    </location>
</feature>
<keyword evidence="3" id="KW-1185">Reference proteome</keyword>
<evidence type="ECO:0000256" key="1">
    <source>
        <dbReference type="SAM" id="MobiDB-lite"/>
    </source>
</evidence>
<reference evidence="2 3" key="1">
    <citation type="journal article" date="2011" name="BMC Genomics">
        <title>Genome-wide analysis of the role of GlnR in Streptomyces venezuelae provides new insights into global nitrogen regulation in actinomycetes.</title>
        <authorList>
            <person name="Pullan S.T."/>
            <person name="Bibb M.J."/>
            <person name="Merrick M."/>
        </authorList>
    </citation>
    <scope>NUCLEOTIDE SEQUENCE [LARGE SCALE GENOMIC DNA]</scope>
    <source>
        <strain evidence="2">ATCC 10712</strain>
    </source>
</reference>
<dbReference type="STRING" id="953739.SVEN_5624"/>
<sequence>MPLQKGSSLPSRTDSADHGPATAGVHGSSLDRADLPDARFPYGSLLNALSSAVLAGTDVRDAAAVLHQLVDGTGGLLTRLAELLDATADRARAYDRDDGDDDAFYLAKDLADAAVQVRRLGEDLHVVPERMAGLSPPPPTRHPPRPAGAPRPPVSSAPQPRYAP</sequence>
<accession>F2R8A1</accession>
<feature type="region of interest" description="Disordered" evidence="1">
    <location>
        <begin position="1"/>
        <end position="30"/>
    </location>
</feature>
<dbReference type="KEGG" id="sve:SVEN_5624"/>
<dbReference type="Proteomes" id="UP000006854">
    <property type="component" value="Chromosome"/>
</dbReference>
<dbReference type="PATRIC" id="fig|953739.5.peg.849"/>
<dbReference type="HOGENOM" id="CLU_1618139_0_0_11"/>
<dbReference type="AlphaFoldDB" id="F2R8A1"/>
<dbReference type="EMBL" id="FR845719">
    <property type="protein sequence ID" value="CCA58910.1"/>
    <property type="molecule type" value="Genomic_DNA"/>
</dbReference>
<evidence type="ECO:0000313" key="3">
    <source>
        <dbReference type="Proteomes" id="UP000006854"/>
    </source>
</evidence>
<organism evidence="2 3">
    <name type="scientific">Streptomyces venezuelae (strain ATCC 10712 / CBS 650.69 / DSM 40230 / JCM 4526 / NBRC 13096 / PD 04745)</name>
    <dbReference type="NCBI Taxonomy" id="953739"/>
    <lineage>
        <taxon>Bacteria</taxon>
        <taxon>Bacillati</taxon>
        <taxon>Actinomycetota</taxon>
        <taxon>Actinomycetes</taxon>
        <taxon>Kitasatosporales</taxon>
        <taxon>Streptomycetaceae</taxon>
        <taxon>Streptomyces</taxon>
    </lineage>
</organism>
<name>F2R8A1_STRVP</name>
<protein>
    <submittedName>
        <fullName evidence="2">Uncharacterized protein</fullName>
    </submittedName>
</protein>
<evidence type="ECO:0000313" key="2">
    <source>
        <dbReference type="EMBL" id="CCA58910.1"/>
    </source>
</evidence>
<feature type="compositionally biased region" description="Pro residues" evidence="1">
    <location>
        <begin position="135"/>
        <end position="164"/>
    </location>
</feature>
<gene>
    <name evidence="2" type="ordered locus">SVEN_5624</name>
</gene>
<proteinExistence type="predicted"/>